<dbReference type="eggNOG" id="COG1053">
    <property type="taxonomic scope" value="Bacteria"/>
</dbReference>
<organism evidence="5 6">
    <name type="scientific">Treponema brennaborense (strain DSM 12168 / CIP 105900 / DD5/3)</name>
    <dbReference type="NCBI Taxonomy" id="906968"/>
    <lineage>
        <taxon>Bacteria</taxon>
        <taxon>Pseudomonadati</taxon>
        <taxon>Spirochaetota</taxon>
        <taxon>Spirochaetia</taxon>
        <taxon>Spirochaetales</taxon>
        <taxon>Treponemataceae</taxon>
        <taxon>Treponema</taxon>
    </lineage>
</organism>
<evidence type="ECO:0000259" key="4">
    <source>
        <dbReference type="Pfam" id="PF00890"/>
    </source>
</evidence>
<dbReference type="Proteomes" id="UP000006546">
    <property type="component" value="Chromosome"/>
</dbReference>
<dbReference type="PANTHER" id="PTHR11632:SF51">
    <property type="entry name" value="SUCCINATE DEHYDROGENASE [UBIQUINONE] FLAVOPROTEIN SUBUNIT, MITOCHONDRIAL"/>
    <property type="match status" value="1"/>
</dbReference>
<dbReference type="InterPro" id="IPR036188">
    <property type="entry name" value="FAD/NAD-bd_sf"/>
</dbReference>
<evidence type="ECO:0000256" key="2">
    <source>
        <dbReference type="ARBA" id="ARBA00022630"/>
    </source>
</evidence>
<proteinExistence type="predicted"/>
<dbReference type="RefSeq" id="WP_013758691.1">
    <property type="nucleotide sequence ID" value="NC_015500.1"/>
</dbReference>
<dbReference type="KEGG" id="tbe:Trebr_1563"/>
<keyword evidence="2" id="KW-0285">Flavoprotein</keyword>
<evidence type="ECO:0000313" key="6">
    <source>
        <dbReference type="Proteomes" id="UP000006546"/>
    </source>
</evidence>
<dbReference type="EMBL" id="CP002696">
    <property type="protein sequence ID" value="AEE16986.1"/>
    <property type="molecule type" value="Genomic_DNA"/>
</dbReference>
<dbReference type="SUPFAM" id="SSF51905">
    <property type="entry name" value="FAD/NAD(P)-binding domain"/>
    <property type="match status" value="1"/>
</dbReference>
<dbReference type="GO" id="GO:0009055">
    <property type="term" value="F:electron transfer activity"/>
    <property type="evidence" value="ECO:0007669"/>
    <property type="project" value="TreeGrafter"/>
</dbReference>
<evidence type="ECO:0000256" key="1">
    <source>
        <dbReference type="ARBA" id="ARBA00001974"/>
    </source>
</evidence>
<dbReference type="GO" id="GO:0009061">
    <property type="term" value="P:anaerobic respiration"/>
    <property type="evidence" value="ECO:0007669"/>
    <property type="project" value="TreeGrafter"/>
</dbReference>
<dbReference type="Gene3D" id="3.50.50.60">
    <property type="entry name" value="FAD/NAD(P)-binding domain"/>
    <property type="match status" value="2"/>
</dbReference>
<dbReference type="GO" id="GO:0005886">
    <property type="term" value="C:plasma membrane"/>
    <property type="evidence" value="ECO:0007669"/>
    <property type="project" value="TreeGrafter"/>
</dbReference>
<dbReference type="InterPro" id="IPR027477">
    <property type="entry name" value="Succ_DH/fumarate_Rdtase_cat_sf"/>
</dbReference>
<keyword evidence="6" id="KW-1185">Reference proteome</keyword>
<gene>
    <name evidence="5" type="ordered locus">Trebr_1563</name>
</gene>
<dbReference type="PANTHER" id="PTHR11632">
    <property type="entry name" value="SUCCINATE DEHYDROGENASE 2 FLAVOPROTEIN SUBUNIT"/>
    <property type="match status" value="1"/>
</dbReference>
<dbReference type="OrthoDB" id="9806724at2"/>
<dbReference type="HOGENOM" id="CLU_027931_0_0_12"/>
<sequence>MKTYDYDTIVVGSGCAGFNAADWLYDLGRKNILLITENRTAGTSRNTGSDKQTYYKLSLGSEPPDSVADMAKTLFGGQGVDGPIAYTEAACSVKSFMKLANLGVDFPVNEYGEYVGYKTDHDPAKRATSAGPLTSKYMTEVLEKNVRNKRIPIEDHTFVTGIVTERNTLRGLLALRRADTGIEPVYFKTAHVVWCTGGPAAVYRNRVYPAGHSGMSGIVFAAGAAAVNLQEWQYGLGSTQFRWNVSGSYQQVLPRYVSIGENGDESEFLFSEGRKLGISPAEMLNYVFLKGYQWPFDSAKASASSVIDQLVYRETTEKKRRVFLDFTANPSVLHADTDGERAFGLLDREAYTYMKKSDILFGTPVQRLAKMNPQAIALYRSHHIDLYTDKLEIAVCAQHHNGGILVDENWQTTISGLYAAGECAGTFGAYRPGGAALNATQVGSMRAAQHIAWNFAEKPKTPSPRTEELSDCERQQIDTFMRFAAAARIKAASAETGGDGIKTLRARQAHFQQRMTDCAAHIRYRDKITELENAVAAELDGFFERYVPDCRPEELKAVYRFYDMLHCQAAILSAMKKAIDDFGSRGGSISFAAKTDAQPLPERNGTHGKRIISKRTQNTSYESITEEVRPLPAPENWFETVWNEHLTKRQHL</sequence>
<dbReference type="PRINTS" id="PR00368">
    <property type="entry name" value="FADPNR"/>
</dbReference>
<protein>
    <submittedName>
        <fullName evidence="5">Fumarate reductase/succinate dehydrogenase flavoprotein domain protein</fullName>
    </submittedName>
</protein>
<dbReference type="AlphaFoldDB" id="F4LPC4"/>
<comment type="cofactor">
    <cofactor evidence="1">
        <name>FAD</name>
        <dbReference type="ChEBI" id="CHEBI:57692"/>
    </cofactor>
</comment>
<accession>F4LPC4</accession>
<name>F4LPC4_TREBD</name>
<evidence type="ECO:0000313" key="5">
    <source>
        <dbReference type="EMBL" id="AEE16986.1"/>
    </source>
</evidence>
<dbReference type="GO" id="GO:0000104">
    <property type="term" value="F:succinate dehydrogenase activity"/>
    <property type="evidence" value="ECO:0007669"/>
    <property type="project" value="TreeGrafter"/>
</dbReference>
<dbReference type="InterPro" id="IPR030664">
    <property type="entry name" value="SdhA/FrdA/AprA"/>
</dbReference>
<dbReference type="GO" id="GO:0050660">
    <property type="term" value="F:flavin adenine dinucleotide binding"/>
    <property type="evidence" value="ECO:0007669"/>
    <property type="project" value="TreeGrafter"/>
</dbReference>
<dbReference type="STRING" id="906968.Trebr_1563"/>
<dbReference type="InterPro" id="IPR003953">
    <property type="entry name" value="FAD-dep_OxRdtase_2_FAD-bd"/>
</dbReference>
<evidence type="ECO:0000256" key="3">
    <source>
        <dbReference type="ARBA" id="ARBA00023002"/>
    </source>
</evidence>
<dbReference type="Gene3D" id="3.90.700.10">
    <property type="entry name" value="Succinate dehydrogenase/fumarate reductase flavoprotein, catalytic domain"/>
    <property type="match status" value="1"/>
</dbReference>
<reference evidence="6" key="1">
    <citation type="submission" date="2011-04" db="EMBL/GenBank/DDBJ databases">
        <title>The complete genome of Treponema brennaborense DSM 12168.</title>
        <authorList>
            <person name="Lucas S."/>
            <person name="Han J."/>
            <person name="Lapidus A."/>
            <person name="Bruce D."/>
            <person name="Goodwin L."/>
            <person name="Pitluck S."/>
            <person name="Peters L."/>
            <person name="Kyrpides N."/>
            <person name="Mavromatis K."/>
            <person name="Ivanova N."/>
            <person name="Mikhailova N."/>
            <person name="Pagani I."/>
            <person name="Teshima H."/>
            <person name="Detter J.C."/>
            <person name="Tapia R."/>
            <person name="Han C."/>
            <person name="Land M."/>
            <person name="Hauser L."/>
            <person name="Markowitz V."/>
            <person name="Cheng J.-F."/>
            <person name="Hugenholtz P."/>
            <person name="Woyke T."/>
            <person name="Wu D."/>
            <person name="Gronow S."/>
            <person name="Wellnitz S."/>
            <person name="Brambilla E."/>
            <person name="Klenk H.-P."/>
            <person name="Eisen J.A."/>
        </authorList>
    </citation>
    <scope>NUCLEOTIDE SEQUENCE [LARGE SCALE GENOMIC DNA]</scope>
    <source>
        <strain evidence="6">DSM 12168 / CIP 105900 / DD5/3</strain>
    </source>
</reference>
<keyword evidence="3" id="KW-0560">Oxidoreductase</keyword>
<dbReference type="Pfam" id="PF00890">
    <property type="entry name" value="FAD_binding_2"/>
    <property type="match status" value="1"/>
</dbReference>
<feature type="domain" description="FAD-dependent oxidoreductase 2 FAD-binding" evidence="4">
    <location>
        <begin position="7"/>
        <end position="435"/>
    </location>
</feature>